<evidence type="ECO:0000313" key="13">
    <source>
        <dbReference type="Proteomes" id="UP001071230"/>
    </source>
</evidence>
<feature type="transmembrane region" description="Helical" evidence="9">
    <location>
        <begin position="189"/>
        <end position="208"/>
    </location>
</feature>
<feature type="transmembrane region" description="Helical" evidence="9">
    <location>
        <begin position="338"/>
        <end position="356"/>
    </location>
</feature>
<dbReference type="KEGG" id="aacx:DEACI_1546"/>
<dbReference type="RefSeq" id="WP_240984485.1">
    <property type="nucleotide sequence ID" value="NZ_CDGJ01000079.1"/>
</dbReference>
<dbReference type="Proteomes" id="UP000836597">
    <property type="component" value="Chromosome"/>
</dbReference>
<feature type="transmembrane region" description="Helical" evidence="9">
    <location>
        <begin position="254"/>
        <end position="280"/>
    </location>
</feature>
<feature type="transmembrane region" description="Helical" evidence="9">
    <location>
        <begin position="362"/>
        <end position="380"/>
    </location>
</feature>
<reference evidence="11" key="2">
    <citation type="submission" date="2020-01" db="EMBL/GenBank/DDBJ databases">
        <authorList>
            <person name="Hornung B."/>
        </authorList>
    </citation>
    <scope>NUCLEOTIDE SEQUENCE</scope>
    <source>
        <strain evidence="11">PacBioINE</strain>
    </source>
</reference>
<keyword evidence="3" id="KW-1003">Cell membrane</keyword>
<keyword evidence="13" id="KW-1185">Reference proteome</keyword>
<sequence>MQAIGLMEVGRYIQVFLGFGSAVILPIIIFIFGLIIGQPAGRAFRSALTIGIGLTGVTLVVNLLTGQLGPAAEQMIKVTGIQLSVIDVGWPTMAAMTWAWIGAALVFPLGIALNAIMLWRGWTKTMNIDLWNYWQFAFIGAAVYFLTNNLLWGWLAATIASGVALVFADMTQRWVERYFNLPGISFPHLTAVGWLPLFLPIIGLLNSFKWWRNMPRITPESVQKRFGIFGQPMVWGLILGILIGILARENLSGILTLGVSMAAVMLLLPRMVSVLMEGLIPISETARGFLQKRFPNRKDLFIGMDAALAIGHPSVIATGLILVPITLVLAFILPGNHILPFVDLAVWPFLICLVVAMNGGDVLRSVILGTIMSVGVLYSADIMWPLQTALAHASHVAIPSLASGHMGISNLDRQQFITFALVEVFSFFNSGISLVKDIIYGVIFLFLILSFWISPRLLAKMAAQEDREAALAEPKSTMPGSDKAM</sequence>
<dbReference type="InterPro" id="IPR013014">
    <property type="entry name" value="PTS_EIIC_2"/>
</dbReference>
<keyword evidence="5" id="KW-0598">Phosphotransferase system</keyword>
<dbReference type="GO" id="GO:0016740">
    <property type="term" value="F:transferase activity"/>
    <property type="evidence" value="ECO:0007669"/>
    <property type="project" value="UniProtKB-KW"/>
</dbReference>
<keyword evidence="4" id="KW-0762">Sugar transport</keyword>
<dbReference type="Proteomes" id="UP001071230">
    <property type="component" value="Unassembled WGS sequence"/>
</dbReference>
<evidence type="ECO:0000313" key="11">
    <source>
        <dbReference type="EMBL" id="CAA7600893.1"/>
    </source>
</evidence>
<evidence type="ECO:0000256" key="4">
    <source>
        <dbReference type="ARBA" id="ARBA00022597"/>
    </source>
</evidence>
<comment type="subcellular location">
    <subcellularLocation>
        <location evidence="1">Cell membrane</location>
        <topology evidence="1">Multi-pass membrane protein</topology>
    </subcellularLocation>
</comment>
<feature type="transmembrane region" description="Helical" evidence="9">
    <location>
        <begin position="98"/>
        <end position="118"/>
    </location>
</feature>
<organism evidence="11">
    <name type="scientific">Acididesulfobacillus acetoxydans</name>
    <dbReference type="NCBI Taxonomy" id="1561005"/>
    <lineage>
        <taxon>Bacteria</taxon>
        <taxon>Bacillati</taxon>
        <taxon>Bacillota</taxon>
        <taxon>Clostridia</taxon>
        <taxon>Eubacteriales</taxon>
        <taxon>Peptococcaceae</taxon>
        <taxon>Acididesulfobacillus</taxon>
    </lineage>
</organism>
<feature type="transmembrane region" description="Helical" evidence="9">
    <location>
        <begin position="300"/>
        <end position="331"/>
    </location>
</feature>
<dbReference type="GO" id="GO:0009401">
    <property type="term" value="P:phosphoenolpyruvate-dependent sugar phosphotransferase system"/>
    <property type="evidence" value="ECO:0007669"/>
    <property type="project" value="UniProtKB-KW"/>
</dbReference>
<dbReference type="InterPro" id="IPR013853">
    <property type="entry name" value="EIIC-GAT"/>
</dbReference>
<feature type="transmembrane region" description="Helical" evidence="9">
    <location>
        <begin position="12"/>
        <end position="35"/>
    </location>
</feature>
<keyword evidence="2" id="KW-0813">Transport</keyword>
<feature type="transmembrane region" description="Helical" evidence="9">
    <location>
        <begin position="228"/>
        <end position="247"/>
    </location>
</feature>
<evidence type="ECO:0000313" key="12">
    <source>
        <dbReference type="EMBL" id="CEJ08299.1"/>
    </source>
</evidence>
<feature type="transmembrane region" description="Helical" evidence="9">
    <location>
        <begin position="47"/>
        <end position="65"/>
    </location>
</feature>
<dbReference type="GO" id="GO:0005886">
    <property type="term" value="C:plasma membrane"/>
    <property type="evidence" value="ECO:0007669"/>
    <property type="project" value="UniProtKB-SubCell"/>
</dbReference>
<keyword evidence="6 9" id="KW-0812">Transmembrane</keyword>
<protein>
    <submittedName>
        <fullName evidence="12">Galactitol permease IIC component</fullName>
        <ecNumber evidence="12">2.7.1.69</ecNumber>
    </submittedName>
    <submittedName>
        <fullName evidence="11">Phosphotransferase system, EIIC component, type 2</fullName>
    </submittedName>
</protein>
<keyword evidence="12" id="KW-0808">Transferase</keyword>
<evidence type="ECO:0000256" key="6">
    <source>
        <dbReference type="ARBA" id="ARBA00022692"/>
    </source>
</evidence>
<name>A0A8S0VWI0_9FIRM</name>
<keyword evidence="7 9" id="KW-1133">Transmembrane helix</keyword>
<evidence type="ECO:0000259" key="10">
    <source>
        <dbReference type="PROSITE" id="PS51104"/>
    </source>
</evidence>
<evidence type="ECO:0000256" key="3">
    <source>
        <dbReference type="ARBA" id="ARBA00022475"/>
    </source>
</evidence>
<dbReference type="InterPro" id="IPR004703">
    <property type="entry name" value="PTS_sugar-sp_permease"/>
</dbReference>
<dbReference type="PROSITE" id="PS51104">
    <property type="entry name" value="PTS_EIIC_TYPE_2"/>
    <property type="match status" value="1"/>
</dbReference>
<gene>
    <name evidence="11" type="ORF">DEACI_1546</name>
    <name evidence="12" type="ORF">DEACI_2775</name>
</gene>
<feature type="transmembrane region" description="Helical" evidence="9">
    <location>
        <begin position="438"/>
        <end position="458"/>
    </location>
</feature>
<feature type="transmembrane region" description="Helical" evidence="9">
    <location>
        <begin position="152"/>
        <end position="168"/>
    </location>
</feature>
<dbReference type="PIRSF" id="PIRSF006304">
    <property type="entry name" value="GatC"/>
    <property type="match status" value="1"/>
</dbReference>
<dbReference type="EMBL" id="CDGJ01000079">
    <property type="protein sequence ID" value="CEJ08299.1"/>
    <property type="molecule type" value="Genomic_DNA"/>
</dbReference>
<dbReference type="AlphaFoldDB" id="A0A8S0VWI0"/>
<reference evidence="12" key="1">
    <citation type="submission" date="2014-11" db="EMBL/GenBank/DDBJ databases">
        <authorList>
            <person name="Hornung B.V."/>
        </authorList>
    </citation>
    <scope>NUCLEOTIDE SEQUENCE</scope>
    <source>
        <strain evidence="12">INE</strain>
    </source>
</reference>
<proteinExistence type="predicted"/>
<evidence type="ECO:0000256" key="1">
    <source>
        <dbReference type="ARBA" id="ARBA00004651"/>
    </source>
</evidence>
<dbReference type="PANTHER" id="PTHR37324:SF2">
    <property type="entry name" value="PTS SYSTEM GALACTITOL-SPECIFIC EIIC COMPONENT"/>
    <property type="match status" value="1"/>
</dbReference>
<feature type="domain" description="PTS EIIC type-2" evidence="10">
    <location>
        <begin position="13"/>
        <end position="452"/>
    </location>
</feature>
<evidence type="ECO:0000256" key="8">
    <source>
        <dbReference type="ARBA" id="ARBA00023136"/>
    </source>
</evidence>
<dbReference type="GO" id="GO:0015577">
    <property type="term" value="F:galactitol transmembrane transporter activity"/>
    <property type="evidence" value="ECO:0007669"/>
    <property type="project" value="InterPro"/>
</dbReference>
<dbReference type="Pfam" id="PF03611">
    <property type="entry name" value="EIIC-GAT"/>
    <property type="match status" value="1"/>
</dbReference>
<dbReference type="EC" id="2.7.1.69" evidence="12"/>
<evidence type="ECO:0000256" key="9">
    <source>
        <dbReference type="SAM" id="Phobius"/>
    </source>
</evidence>
<evidence type="ECO:0000256" key="7">
    <source>
        <dbReference type="ARBA" id="ARBA00022989"/>
    </source>
</evidence>
<accession>A0A8S0VWI0</accession>
<dbReference type="PANTHER" id="PTHR37324">
    <property type="entry name" value="PTS SYSTEM GALACTITOL-SPECIFIC EIIC COMPONENT"/>
    <property type="match status" value="1"/>
</dbReference>
<dbReference type="EMBL" id="LR746496">
    <property type="protein sequence ID" value="CAA7600893.1"/>
    <property type="molecule type" value="Genomic_DNA"/>
</dbReference>
<evidence type="ECO:0000256" key="5">
    <source>
        <dbReference type="ARBA" id="ARBA00022683"/>
    </source>
</evidence>
<keyword evidence="8 9" id="KW-0472">Membrane</keyword>
<evidence type="ECO:0000256" key="2">
    <source>
        <dbReference type="ARBA" id="ARBA00022448"/>
    </source>
</evidence>